<accession>A0ABR1DF82</accession>
<feature type="compositionally biased region" description="Polar residues" evidence="1">
    <location>
        <begin position="116"/>
        <end position="131"/>
    </location>
</feature>
<proteinExistence type="predicted"/>
<organism evidence="3 4">
    <name type="scientific">Necator americanus</name>
    <name type="common">Human hookworm</name>
    <dbReference type="NCBI Taxonomy" id="51031"/>
    <lineage>
        <taxon>Eukaryota</taxon>
        <taxon>Metazoa</taxon>
        <taxon>Ecdysozoa</taxon>
        <taxon>Nematoda</taxon>
        <taxon>Chromadorea</taxon>
        <taxon>Rhabditida</taxon>
        <taxon>Rhabditina</taxon>
        <taxon>Rhabditomorpha</taxon>
        <taxon>Strongyloidea</taxon>
        <taxon>Ancylostomatidae</taxon>
        <taxon>Bunostominae</taxon>
        <taxon>Necator</taxon>
    </lineage>
</organism>
<dbReference type="InterPro" id="IPR003169">
    <property type="entry name" value="GYF"/>
</dbReference>
<feature type="region of interest" description="Disordered" evidence="1">
    <location>
        <begin position="280"/>
        <end position="300"/>
    </location>
</feature>
<dbReference type="SMART" id="SM00444">
    <property type="entry name" value="GYF"/>
    <property type="match status" value="1"/>
</dbReference>
<keyword evidence="4" id="KW-1185">Reference proteome</keyword>
<sequence>MVDWEFSYLDAKGNFRGPFTAKEMRKWFGRGFFHADLEVFVHRGHLAEKTTVGELCIINGEKTPFTFACLPVQPIIHRGFVEFPPGVTIKAQNDMKYDAVVRATALEAPKGAEAAESSSVTNSDVMPANSSAGETVKELNVTLAEAKKARSWPLLAPPDKKYPRTKKKIWIQQQFLDLRSQFRRADLTKFDKVKENQDLCGAVCKLCCVRLAAPSDVLRHLTVEDHQKKVENECQILGTEFDDYKKRLQVIVSSSTAASTKVSSTPSLAKPVTTKTITSSVAANSSKAGSAPTSSRTTNLSNVTSKGFVISTASKASAVPTAPSAAKEDLKSGDASFTKLMQPIGTTSSRALTDKEFATRMEELRALAVKIDTQKFVKIFKDRMSNNFCTLCSVRTDGPTTFLAHFVSQKHCSKMLTSGLPKATEDDFGLWKSQILAAVKRLC</sequence>
<protein>
    <recommendedName>
        <fullName evidence="2">GYF domain-containing protein</fullName>
    </recommendedName>
</protein>
<evidence type="ECO:0000259" key="2">
    <source>
        <dbReference type="PROSITE" id="PS50829"/>
    </source>
</evidence>
<dbReference type="InterPro" id="IPR035445">
    <property type="entry name" value="GYF-like_dom_sf"/>
</dbReference>
<dbReference type="EMBL" id="JAVFWL010000004">
    <property type="protein sequence ID" value="KAK6748915.1"/>
    <property type="molecule type" value="Genomic_DNA"/>
</dbReference>
<dbReference type="Pfam" id="PF02213">
    <property type="entry name" value="GYF"/>
    <property type="match status" value="1"/>
</dbReference>
<reference evidence="3 4" key="1">
    <citation type="submission" date="2023-08" db="EMBL/GenBank/DDBJ databases">
        <title>A Necator americanus chromosomal reference genome.</title>
        <authorList>
            <person name="Ilik V."/>
            <person name="Petrzelkova K.J."/>
            <person name="Pardy F."/>
            <person name="Fuh T."/>
            <person name="Niatou-Singa F.S."/>
            <person name="Gouil Q."/>
            <person name="Baker L."/>
            <person name="Ritchie M.E."/>
            <person name="Jex A.R."/>
            <person name="Gazzola D."/>
            <person name="Li H."/>
            <person name="Toshio Fujiwara R."/>
            <person name="Zhan B."/>
            <person name="Aroian R.V."/>
            <person name="Pafco B."/>
            <person name="Schwarz E.M."/>
        </authorList>
    </citation>
    <scope>NUCLEOTIDE SEQUENCE [LARGE SCALE GENOMIC DNA]</scope>
    <source>
        <strain evidence="3 4">Aroian</strain>
        <tissue evidence="3">Whole animal</tissue>
    </source>
</reference>
<evidence type="ECO:0000256" key="1">
    <source>
        <dbReference type="SAM" id="MobiDB-lite"/>
    </source>
</evidence>
<evidence type="ECO:0000313" key="4">
    <source>
        <dbReference type="Proteomes" id="UP001303046"/>
    </source>
</evidence>
<dbReference type="Proteomes" id="UP001303046">
    <property type="component" value="Unassembled WGS sequence"/>
</dbReference>
<name>A0ABR1DF82_NECAM</name>
<comment type="caution">
    <text evidence="3">The sequence shown here is derived from an EMBL/GenBank/DDBJ whole genome shotgun (WGS) entry which is preliminary data.</text>
</comment>
<feature type="region of interest" description="Disordered" evidence="1">
    <location>
        <begin position="112"/>
        <end position="131"/>
    </location>
</feature>
<evidence type="ECO:0000313" key="3">
    <source>
        <dbReference type="EMBL" id="KAK6748915.1"/>
    </source>
</evidence>
<feature type="domain" description="GYF" evidence="2">
    <location>
        <begin position="3"/>
        <end position="53"/>
    </location>
</feature>
<dbReference type="Gene3D" id="3.30.1490.40">
    <property type="match status" value="1"/>
</dbReference>
<dbReference type="PROSITE" id="PS50829">
    <property type="entry name" value="GYF"/>
    <property type="match status" value="1"/>
</dbReference>
<gene>
    <name evidence="3" type="primary">Necator_chrIV.g14795</name>
    <name evidence="3" type="ORF">RB195_001500</name>
</gene>
<dbReference type="SUPFAM" id="SSF55277">
    <property type="entry name" value="GYF domain"/>
    <property type="match status" value="1"/>
</dbReference>